<dbReference type="RefSeq" id="WP_283175013.1">
    <property type="nucleotide sequence ID" value="NZ_JAPNOA010000056.1"/>
</dbReference>
<dbReference type="Gene3D" id="3.30.2350.10">
    <property type="entry name" value="Pseudouridine synthase"/>
    <property type="match status" value="1"/>
</dbReference>
<dbReference type="Pfam" id="PF00849">
    <property type="entry name" value="PseudoU_synth_2"/>
    <property type="match status" value="1"/>
</dbReference>
<dbReference type="InterPro" id="IPR020103">
    <property type="entry name" value="PsdUridine_synth_cat_dom_sf"/>
</dbReference>
<evidence type="ECO:0000259" key="2">
    <source>
        <dbReference type="Pfam" id="PF00849"/>
    </source>
</evidence>
<feature type="domain" description="Pseudouridine synthase RsuA/RluA-like" evidence="2">
    <location>
        <begin position="11"/>
        <end position="158"/>
    </location>
</feature>
<dbReference type="NCBIfam" id="TIGR01621">
    <property type="entry name" value="RluA-like"/>
    <property type="match status" value="1"/>
</dbReference>
<dbReference type="PANTHER" id="PTHR21600">
    <property type="entry name" value="MITOCHONDRIAL RNA PSEUDOURIDINE SYNTHASE"/>
    <property type="match status" value="1"/>
</dbReference>
<organism evidence="3 4">
    <name type="scientific">Parathalassolituus penaei</name>
    <dbReference type="NCBI Taxonomy" id="2997323"/>
    <lineage>
        <taxon>Bacteria</taxon>
        <taxon>Pseudomonadati</taxon>
        <taxon>Pseudomonadota</taxon>
        <taxon>Gammaproteobacteria</taxon>
        <taxon>Oceanospirillales</taxon>
        <taxon>Oceanospirillaceae</taxon>
        <taxon>Parathalassolituus</taxon>
    </lineage>
</organism>
<evidence type="ECO:0000313" key="3">
    <source>
        <dbReference type="EMBL" id="MCY0966817.1"/>
    </source>
</evidence>
<dbReference type="PROSITE" id="PS01129">
    <property type="entry name" value="PSI_RLU"/>
    <property type="match status" value="1"/>
</dbReference>
<evidence type="ECO:0000313" key="4">
    <source>
        <dbReference type="Proteomes" id="UP001150830"/>
    </source>
</evidence>
<dbReference type="InterPro" id="IPR050188">
    <property type="entry name" value="RluA_PseudoU_synthase"/>
</dbReference>
<dbReference type="InterPro" id="IPR006508">
    <property type="entry name" value="PsdUridine_synth_RluA-like"/>
</dbReference>
<dbReference type="CDD" id="cd02869">
    <property type="entry name" value="PseudoU_synth_RluA_like"/>
    <property type="match status" value="1"/>
</dbReference>
<dbReference type="InterPro" id="IPR006224">
    <property type="entry name" value="PsdUridine_synth_RluA-like_CS"/>
</dbReference>
<gene>
    <name evidence="3" type="ORF">OUO13_16675</name>
</gene>
<comment type="caution">
    <text evidence="3">The sequence shown here is derived from an EMBL/GenBank/DDBJ whole genome shotgun (WGS) entry which is preliminary data.</text>
</comment>
<dbReference type="GO" id="GO:0009982">
    <property type="term" value="F:pseudouridine synthase activity"/>
    <property type="evidence" value="ECO:0007669"/>
    <property type="project" value="InterPro"/>
</dbReference>
<dbReference type="GO" id="GO:0140098">
    <property type="term" value="F:catalytic activity, acting on RNA"/>
    <property type="evidence" value="ECO:0007669"/>
    <property type="project" value="UniProtKB-ARBA"/>
</dbReference>
<sequence length="220" mass="25161">MFPVLASSSDWLAILKPEGIGMHQETDANDQIIEGIVTRLQQQQQEELWPVHRLDKVTSGVLLLARNAEAAARLSQLFADHRIQKYYLARSSSRPKKKQGWIKGDMEKIRNGSWRLAHSTNNPAITRFDSCFDERLQKRLFLLQPFTGKTHQLRVALRSLGAPIDGDERYKGETADRTYLHAMALCFEDKGQQHRIVQLPVSGDWGEIPADWHQPWAVLP</sequence>
<dbReference type="GO" id="GO:0000455">
    <property type="term" value="P:enzyme-directed rRNA pseudouridine synthesis"/>
    <property type="evidence" value="ECO:0007669"/>
    <property type="project" value="TreeGrafter"/>
</dbReference>
<reference evidence="3" key="1">
    <citation type="submission" date="2022-11" db="EMBL/GenBank/DDBJ databases">
        <title>Parathalassolutuus dongxingensis gen. nov., sp. nov., a novel member of family Oceanospirillaceae isolated from a coastal shrimp pond in Guangxi, China.</title>
        <authorList>
            <person name="Chen H."/>
        </authorList>
    </citation>
    <scope>NUCLEOTIDE SEQUENCE</scope>
    <source>
        <strain evidence="3">G-43</strain>
    </source>
</reference>
<accession>A0A9X3ISV5</accession>
<keyword evidence="4" id="KW-1185">Reference proteome</keyword>
<dbReference type="Proteomes" id="UP001150830">
    <property type="component" value="Unassembled WGS sequence"/>
</dbReference>
<name>A0A9X3ISV5_9GAMM</name>
<dbReference type="PANTHER" id="PTHR21600:SF87">
    <property type="entry name" value="RNA PSEUDOURIDYLATE SYNTHASE DOMAIN-CONTAINING PROTEIN 1"/>
    <property type="match status" value="1"/>
</dbReference>
<evidence type="ECO:0000256" key="1">
    <source>
        <dbReference type="ARBA" id="ARBA00010876"/>
    </source>
</evidence>
<dbReference type="InterPro" id="IPR006145">
    <property type="entry name" value="PsdUridine_synth_RsuA/RluA"/>
</dbReference>
<protein>
    <submittedName>
        <fullName evidence="3">TIGR01621 family pseudouridine synthase</fullName>
    </submittedName>
</protein>
<dbReference type="SUPFAM" id="SSF55120">
    <property type="entry name" value="Pseudouridine synthase"/>
    <property type="match status" value="1"/>
</dbReference>
<comment type="similarity">
    <text evidence="1">Belongs to the pseudouridine synthase RluA family.</text>
</comment>
<dbReference type="AlphaFoldDB" id="A0A9X3ISV5"/>
<dbReference type="EMBL" id="JAPNOA010000056">
    <property type="protein sequence ID" value="MCY0966817.1"/>
    <property type="molecule type" value="Genomic_DNA"/>
</dbReference>
<dbReference type="GO" id="GO:0003723">
    <property type="term" value="F:RNA binding"/>
    <property type="evidence" value="ECO:0007669"/>
    <property type="project" value="InterPro"/>
</dbReference>
<proteinExistence type="inferred from homology"/>